<organism evidence="4">
    <name type="scientific">Chromera velia CCMP2878</name>
    <dbReference type="NCBI Taxonomy" id="1169474"/>
    <lineage>
        <taxon>Eukaryota</taxon>
        <taxon>Sar</taxon>
        <taxon>Alveolata</taxon>
        <taxon>Colpodellida</taxon>
        <taxon>Chromeraceae</taxon>
        <taxon>Chromera</taxon>
    </lineage>
</organism>
<evidence type="ECO:0000259" key="3">
    <source>
        <dbReference type="PROSITE" id="PS50158"/>
    </source>
</evidence>
<dbReference type="PROSITE" id="PS50158">
    <property type="entry name" value="ZF_CCHC"/>
    <property type="match status" value="1"/>
</dbReference>
<dbReference type="SUPFAM" id="SSF57756">
    <property type="entry name" value="Retrovirus zinc finger-like domains"/>
    <property type="match status" value="1"/>
</dbReference>
<dbReference type="VEuPathDB" id="CryptoDB:Cvel_6374"/>
<keyword evidence="1" id="KW-0863">Zinc-finger</keyword>
<feature type="compositionally biased region" description="Low complexity" evidence="2">
    <location>
        <begin position="304"/>
        <end position="315"/>
    </location>
</feature>
<evidence type="ECO:0000313" key="4">
    <source>
        <dbReference type="EMBL" id="CEM41859.1"/>
    </source>
</evidence>
<evidence type="ECO:0000256" key="2">
    <source>
        <dbReference type="SAM" id="MobiDB-lite"/>
    </source>
</evidence>
<proteinExistence type="predicted"/>
<feature type="compositionally biased region" description="Gly residues" evidence="2">
    <location>
        <begin position="316"/>
        <end position="325"/>
    </location>
</feature>
<dbReference type="InterPro" id="IPR036875">
    <property type="entry name" value="Znf_CCHC_sf"/>
</dbReference>
<dbReference type="PhylomeDB" id="A0A0G4HCU3"/>
<feature type="compositionally biased region" description="Gly residues" evidence="2">
    <location>
        <begin position="333"/>
        <end position="342"/>
    </location>
</feature>
<feature type="region of interest" description="Disordered" evidence="2">
    <location>
        <begin position="267"/>
        <end position="348"/>
    </location>
</feature>
<protein>
    <recommendedName>
        <fullName evidence="3">CCHC-type domain-containing protein</fullName>
    </recommendedName>
</protein>
<feature type="compositionally biased region" description="Gly residues" evidence="2">
    <location>
        <begin position="284"/>
        <end position="303"/>
    </location>
</feature>
<dbReference type="InterPro" id="IPR001878">
    <property type="entry name" value="Znf_CCHC"/>
</dbReference>
<sequence length="637" mass="70271">MAEPRGPRQYFPLLGATDSILSWKIAVQEMKMTDPAWLGLTQARRLHLEPSQVLNAVKAVKHVHSAVLGVFMQRNAGAFNLEDDEEGGEEEGAAGEGVGDDDEVEPVLDDLGLPEVDPARVNYPLFKREVWAMVDRAFGIEDVDIKDAITAKYDAFYKRRGAFAANLSLIATEWRNLGAQAVQFGMKILKKKKAEYLMNTVPLELQTILKITLKQEQHDPEAILHEIKELASAAGNSLVQVLAGKKPSEQVTRRGLEIALFAGPGEIGPRVPGGLRGRGRGHGRGNGCGREGGHGGGASGHSSGGASEQPSSSSSRGGGQAGRGRGGLRDGGRGGFQSGQGSSGSTFKEKCHNCKQYGHKQADCPDLQQSSDRVGMVADRQGTEVQTATFGRDDQRVDIVDGRAAGTRETAWMMQVRRPARSSQREFWESDIAYLDTGASRSIFPEYYRKYVIWSEEINRKINQAETGVKLKVHEDVLFHFPFTEKQTGLCMPVHHRAYLVRDREDGSPSVEPLLRPHKLVLMETAADSWFAIVDAVSGELKEFRIDCPRGDPSCNIPYVVMQSAERVYAFPHRLSAISYETAMTWHRRLLHCGEERLVGTLKENGLVAWRDVLDKVWKSCDICEQRNAVRSTPPRS</sequence>
<accession>A0A0G4HCU3</accession>
<dbReference type="GO" id="GO:0003676">
    <property type="term" value="F:nucleic acid binding"/>
    <property type="evidence" value="ECO:0007669"/>
    <property type="project" value="InterPro"/>
</dbReference>
<dbReference type="GO" id="GO:0008270">
    <property type="term" value="F:zinc ion binding"/>
    <property type="evidence" value="ECO:0007669"/>
    <property type="project" value="UniProtKB-KW"/>
</dbReference>
<evidence type="ECO:0000256" key="1">
    <source>
        <dbReference type="PROSITE-ProRule" id="PRU00047"/>
    </source>
</evidence>
<name>A0A0G4HCU3_9ALVE</name>
<feature type="domain" description="CCHC-type" evidence="3">
    <location>
        <begin position="350"/>
        <end position="366"/>
    </location>
</feature>
<gene>
    <name evidence="4" type="ORF">Cvel_6374</name>
</gene>
<keyword evidence="1" id="KW-0479">Metal-binding</keyword>
<dbReference type="EMBL" id="CDMZ01002322">
    <property type="protein sequence ID" value="CEM41859.1"/>
    <property type="molecule type" value="Genomic_DNA"/>
</dbReference>
<dbReference type="AlphaFoldDB" id="A0A0G4HCU3"/>
<keyword evidence="1" id="KW-0862">Zinc</keyword>
<reference evidence="4" key="1">
    <citation type="submission" date="2014-11" db="EMBL/GenBank/DDBJ databases">
        <authorList>
            <person name="Otto D Thomas"/>
            <person name="Naeem Raeece"/>
        </authorList>
    </citation>
    <scope>NUCLEOTIDE SEQUENCE</scope>
</reference>
<feature type="region of interest" description="Disordered" evidence="2">
    <location>
        <begin position="83"/>
        <end position="102"/>
    </location>
</feature>